<dbReference type="InterPro" id="IPR003593">
    <property type="entry name" value="AAA+_ATPase"/>
</dbReference>
<evidence type="ECO:0000256" key="3">
    <source>
        <dbReference type="ARBA" id="ARBA00022448"/>
    </source>
</evidence>
<evidence type="ECO:0000256" key="1">
    <source>
        <dbReference type="ARBA" id="ARBA00004202"/>
    </source>
</evidence>
<dbReference type="EMBL" id="CP103423">
    <property type="protein sequence ID" value="UWD33947.1"/>
    <property type="molecule type" value="Genomic_DNA"/>
</dbReference>
<evidence type="ECO:0000256" key="2">
    <source>
        <dbReference type="ARBA" id="ARBA00005417"/>
    </source>
</evidence>
<dbReference type="PROSITE" id="PS00211">
    <property type="entry name" value="ABC_TRANSPORTER_1"/>
    <property type="match status" value="1"/>
</dbReference>
<evidence type="ECO:0000256" key="8">
    <source>
        <dbReference type="ARBA" id="ARBA00023136"/>
    </source>
</evidence>
<dbReference type="SUPFAM" id="SSF52540">
    <property type="entry name" value="P-loop containing nucleoside triphosphate hydrolases"/>
    <property type="match status" value="1"/>
</dbReference>
<organism evidence="10 11">
    <name type="scientific">Mesomycoplasma molare</name>
    <dbReference type="NCBI Taxonomy" id="171288"/>
    <lineage>
        <taxon>Bacteria</taxon>
        <taxon>Bacillati</taxon>
        <taxon>Mycoplasmatota</taxon>
        <taxon>Mycoplasmoidales</taxon>
        <taxon>Metamycoplasmataceae</taxon>
        <taxon>Mesomycoplasma</taxon>
    </lineage>
</organism>
<proteinExistence type="inferred from homology"/>
<dbReference type="Proteomes" id="UP001058364">
    <property type="component" value="Chromosome"/>
</dbReference>
<comment type="similarity">
    <text evidence="2">Belongs to the ABC transporter superfamily.</text>
</comment>
<dbReference type="PANTHER" id="PTHR43553">
    <property type="entry name" value="HEAVY METAL TRANSPORTER"/>
    <property type="match status" value="1"/>
</dbReference>
<dbReference type="InterPro" id="IPR017871">
    <property type="entry name" value="ABC_transporter-like_CS"/>
</dbReference>
<dbReference type="PANTHER" id="PTHR43553:SF27">
    <property type="entry name" value="ENERGY-COUPLING FACTOR TRANSPORTER ATP-BINDING PROTEIN ECFA2"/>
    <property type="match status" value="1"/>
</dbReference>
<evidence type="ECO:0000256" key="7">
    <source>
        <dbReference type="ARBA" id="ARBA00022967"/>
    </source>
</evidence>
<dbReference type="Pfam" id="PF00005">
    <property type="entry name" value="ABC_tran"/>
    <property type="match status" value="1"/>
</dbReference>
<keyword evidence="11" id="KW-1185">Reference proteome</keyword>
<dbReference type="InterPro" id="IPR050095">
    <property type="entry name" value="ECF_ABC_transporter_ATP-bd"/>
</dbReference>
<evidence type="ECO:0000256" key="4">
    <source>
        <dbReference type="ARBA" id="ARBA00022475"/>
    </source>
</evidence>
<keyword evidence="3" id="KW-0813">Transport</keyword>
<comment type="subcellular location">
    <subcellularLocation>
        <location evidence="1">Cell membrane</location>
        <topology evidence="1">Peripheral membrane protein</topology>
    </subcellularLocation>
</comment>
<keyword evidence="4" id="KW-1003">Cell membrane</keyword>
<feature type="domain" description="ABC transporter" evidence="9">
    <location>
        <begin position="3"/>
        <end position="263"/>
    </location>
</feature>
<dbReference type="InterPro" id="IPR027417">
    <property type="entry name" value="P-loop_NTPase"/>
</dbReference>
<name>A0ABY5TTF4_9BACT</name>
<sequence>MQIKINNIVKVYDRDLPTKFNALDGVSTEINPGEFISIIGQTGSGKTTFIEHMNGLIFPDLGEIEFLYINKDKQNNEIKERVVLKKPSFFKGLKGKKIKQIRKRVGVVFQFAEYQLFEQTIEKDIIFGAISMGVPKEKALENAKKIIKLVGLDESYLQKSPFDLSGGQKRRVAIAGILAMEPDIIFFDEPTAGLDPVGINETLAIFDNLYKSGKTIVIVTHDLDNALAWTKRTIVFKKGKIIKDGDTFDILSDNEFLLKNDMQPTKLLTLVKKIEYKGIKLGKVRKIEDLAEKINNLRKEE</sequence>
<accession>A0ABY5TTF4</accession>
<reference evidence="10" key="1">
    <citation type="submission" date="2022-08" db="EMBL/GenBank/DDBJ databases">
        <title>Complete genome sequence of Mycoplasma molare type strain H 542.</title>
        <authorList>
            <person name="Spergser J."/>
        </authorList>
    </citation>
    <scope>NUCLEOTIDE SEQUENCE</scope>
    <source>
        <strain evidence="10">H 542</strain>
    </source>
</reference>
<dbReference type="Gene3D" id="3.40.50.300">
    <property type="entry name" value="P-loop containing nucleotide triphosphate hydrolases"/>
    <property type="match status" value="1"/>
</dbReference>
<evidence type="ECO:0000259" key="9">
    <source>
        <dbReference type="PROSITE" id="PS50893"/>
    </source>
</evidence>
<dbReference type="CDD" id="cd03225">
    <property type="entry name" value="ABC_cobalt_CbiO_domain1"/>
    <property type="match status" value="1"/>
</dbReference>
<evidence type="ECO:0000256" key="5">
    <source>
        <dbReference type="ARBA" id="ARBA00022741"/>
    </source>
</evidence>
<gene>
    <name evidence="10" type="ORF">NX772_02460</name>
</gene>
<evidence type="ECO:0000313" key="11">
    <source>
        <dbReference type="Proteomes" id="UP001058364"/>
    </source>
</evidence>
<dbReference type="InterPro" id="IPR015856">
    <property type="entry name" value="ABC_transpr_CbiO/EcfA_su"/>
</dbReference>
<dbReference type="NCBIfam" id="NF010170">
    <property type="entry name" value="PRK13651.1"/>
    <property type="match status" value="1"/>
</dbReference>
<evidence type="ECO:0000313" key="10">
    <source>
        <dbReference type="EMBL" id="UWD33947.1"/>
    </source>
</evidence>
<keyword evidence="5" id="KW-0547">Nucleotide-binding</keyword>
<dbReference type="InterPro" id="IPR003439">
    <property type="entry name" value="ABC_transporter-like_ATP-bd"/>
</dbReference>
<dbReference type="GO" id="GO:0005524">
    <property type="term" value="F:ATP binding"/>
    <property type="evidence" value="ECO:0007669"/>
    <property type="project" value="UniProtKB-KW"/>
</dbReference>
<protein>
    <submittedName>
        <fullName evidence="10">ATP-binding cassette domain-containing protein</fullName>
    </submittedName>
</protein>
<dbReference type="PROSITE" id="PS50893">
    <property type="entry name" value="ABC_TRANSPORTER_2"/>
    <property type="match status" value="1"/>
</dbReference>
<dbReference type="RefSeq" id="WP_027123451.1">
    <property type="nucleotide sequence ID" value="NZ_CP103423.1"/>
</dbReference>
<evidence type="ECO:0000256" key="6">
    <source>
        <dbReference type="ARBA" id="ARBA00022840"/>
    </source>
</evidence>
<keyword evidence="7" id="KW-1278">Translocase</keyword>
<dbReference type="SMART" id="SM00382">
    <property type="entry name" value="AAA"/>
    <property type="match status" value="1"/>
</dbReference>
<keyword evidence="6 10" id="KW-0067">ATP-binding</keyword>
<keyword evidence="8" id="KW-0472">Membrane</keyword>